<dbReference type="PROSITE" id="PS51192">
    <property type="entry name" value="HELICASE_ATP_BIND_1"/>
    <property type="match status" value="1"/>
</dbReference>
<dbReference type="GO" id="GO:0016787">
    <property type="term" value="F:hydrolase activity"/>
    <property type="evidence" value="ECO:0007669"/>
    <property type="project" value="UniProtKB-KW"/>
</dbReference>
<dbReference type="Gene3D" id="3.40.50.300">
    <property type="entry name" value="P-loop containing nucleotide triphosphate hydrolases"/>
    <property type="match status" value="2"/>
</dbReference>
<dbReference type="GO" id="GO:0005524">
    <property type="term" value="F:ATP binding"/>
    <property type="evidence" value="ECO:0007669"/>
    <property type="project" value="UniProtKB-KW"/>
</dbReference>
<organism evidence="5">
    <name type="scientific">Siphoviridae sp. ctsus30</name>
    <dbReference type="NCBI Taxonomy" id="2826488"/>
    <lineage>
        <taxon>Viruses</taxon>
        <taxon>Duplodnaviria</taxon>
        <taxon>Heunggongvirae</taxon>
        <taxon>Uroviricota</taxon>
        <taxon>Caudoviricetes</taxon>
    </lineage>
</organism>
<dbReference type="InterPro" id="IPR000330">
    <property type="entry name" value="SNF2_N"/>
</dbReference>
<dbReference type="GO" id="GO:0006281">
    <property type="term" value="P:DNA repair"/>
    <property type="evidence" value="ECO:0007669"/>
    <property type="project" value="TreeGrafter"/>
</dbReference>
<keyword evidence="2" id="KW-0378">Hydrolase</keyword>
<evidence type="ECO:0000256" key="2">
    <source>
        <dbReference type="ARBA" id="ARBA00022801"/>
    </source>
</evidence>
<accession>A0A8S5MW07</accession>
<evidence type="ECO:0000256" key="3">
    <source>
        <dbReference type="ARBA" id="ARBA00022840"/>
    </source>
</evidence>
<protein>
    <submittedName>
        <fullName evidence="5">Recombination ATPase helicase</fullName>
    </submittedName>
</protein>
<dbReference type="PANTHER" id="PTHR45626">
    <property type="entry name" value="TRANSCRIPTION TERMINATION FACTOR 2-RELATED"/>
    <property type="match status" value="1"/>
</dbReference>
<evidence type="ECO:0000313" key="5">
    <source>
        <dbReference type="EMBL" id="DAD86279.1"/>
    </source>
</evidence>
<dbReference type="EMBL" id="BK014997">
    <property type="protein sequence ID" value="DAD86279.1"/>
    <property type="molecule type" value="Genomic_DNA"/>
</dbReference>
<sequence length="471" mass="53155">MTFSPRHYQERVLEGLANSKTPYTGLVGAGLGTGKTAMSVWNALNAFGERIGEQIILIVAPVRTESGWRSHWKTLAGIEMHTLSGKKTKTALAVWDDLENHTPGVYFITWELMRSRNKEKRWDGRAKKYVFKSMAKPFFGIELGMVIADEWHRACNHSSLNFDVARHIKAQYRLALSATPAGNKPCNIWAALKFLWPNHYGGYWDFCEKFFKVEVNPWSAYGKDFSGERSPGMVRRGAPSYHEVSQAEANPELPGVIIHRVEVELSRTQRKMYDDLEQKALTFLGENPLALSIPMELDLRLRQMTLGVPSFNEEGTVDYKEDCKSSKLDAMMDIIADLPEDEPVVVWVHSQKFIKAALYRLKKAGIKAIEVSGKSRGDFHAMINGDVRVIVAQHEAMSEGVDGLQRVCHTEIWLSQSNSLVINEQATGRLNRQGQTTAVNRFLIQATDTVDDRVLGRLQERFDKLKASGLI</sequence>
<evidence type="ECO:0000259" key="4">
    <source>
        <dbReference type="PROSITE" id="PS51192"/>
    </source>
</evidence>
<dbReference type="Pfam" id="PF00176">
    <property type="entry name" value="SNF2-rel_dom"/>
    <property type="match status" value="1"/>
</dbReference>
<reference evidence="5" key="1">
    <citation type="journal article" date="2021" name="Proc. Natl. Acad. Sci. U.S.A.">
        <title>A Catalog of Tens of Thousands of Viruses from Human Metagenomes Reveals Hidden Associations with Chronic Diseases.</title>
        <authorList>
            <person name="Tisza M.J."/>
            <person name="Buck C.B."/>
        </authorList>
    </citation>
    <scope>NUCLEOTIDE SEQUENCE</scope>
    <source>
        <strain evidence="5">Ctsus30</strain>
    </source>
</reference>
<dbReference type="SUPFAM" id="SSF52540">
    <property type="entry name" value="P-loop containing nucleoside triphosphate hydrolases"/>
    <property type="match status" value="2"/>
</dbReference>
<dbReference type="GO" id="GO:0008094">
    <property type="term" value="F:ATP-dependent activity, acting on DNA"/>
    <property type="evidence" value="ECO:0007669"/>
    <property type="project" value="TreeGrafter"/>
</dbReference>
<keyword evidence="1" id="KW-0547">Nucleotide-binding</keyword>
<dbReference type="SMART" id="SM00487">
    <property type="entry name" value="DEXDc"/>
    <property type="match status" value="1"/>
</dbReference>
<evidence type="ECO:0000256" key="1">
    <source>
        <dbReference type="ARBA" id="ARBA00022741"/>
    </source>
</evidence>
<dbReference type="InterPro" id="IPR050628">
    <property type="entry name" value="SNF2_RAD54_helicase_TF"/>
</dbReference>
<feature type="domain" description="Helicase ATP-binding" evidence="4">
    <location>
        <begin position="16"/>
        <end position="198"/>
    </location>
</feature>
<name>A0A8S5MW07_9CAUD</name>
<dbReference type="InterPro" id="IPR014001">
    <property type="entry name" value="Helicase_ATP-bd"/>
</dbReference>
<proteinExistence type="predicted"/>
<dbReference type="GO" id="GO:0004386">
    <property type="term" value="F:helicase activity"/>
    <property type="evidence" value="ECO:0007669"/>
    <property type="project" value="UniProtKB-KW"/>
</dbReference>
<keyword evidence="5" id="KW-0347">Helicase</keyword>
<keyword evidence="3" id="KW-0067">ATP-binding</keyword>
<dbReference type="InterPro" id="IPR027417">
    <property type="entry name" value="P-loop_NTPase"/>
</dbReference>